<dbReference type="PANTHER" id="PTHR33244:SF3">
    <property type="entry name" value="PEPTIDASE A2 DOMAIN-CONTAINING PROTEIN"/>
    <property type="match status" value="1"/>
</dbReference>
<dbReference type="Proteomes" id="UP001283361">
    <property type="component" value="Unassembled WGS sequence"/>
</dbReference>
<organism evidence="2 3">
    <name type="scientific">Elysia crispata</name>
    <name type="common">lettuce slug</name>
    <dbReference type="NCBI Taxonomy" id="231223"/>
    <lineage>
        <taxon>Eukaryota</taxon>
        <taxon>Metazoa</taxon>
        <taxon>Spiralia</taxon>
        <taxon>Lophotrochozoa</taxon>
        <taxon>Mollusca</taxon>
        <taxon>Gastropoda</taxon>
        <taxon>Heterobranchia</taxon>
        <taxon>Euthyneura</taxon>
        <taxon>Panpulmonata</taxon>
        <taxon>Sacoglossa</taxon>
        <taxon>Placobranchoidea</taxon>
        <taxon>Plakobranchidae</taxon>
        <taxon>Elysia</taxon>
    </lineage>
</organism>
<dbReference type="PANTHER" id="PTHR33244">
    <property type="entry name" value="INTEGRASE CATALYTIC DOMAIN-CONTAINING PROTEIN-RELATED"/>
    <property type="match status" value="1"/>
</dbReference>
<protein>
    <submittedName>
        <fullName evidence="2">Uncharacterized protein</fullName>
    </submittedName>
</protein>
<reference evidence="2" key="1">
    <citation type="journal article" date="2023" name="G3 (Bethesda)">
        <title>A reference genome for the long-term kleptoplast-retaining sea slug Elysia crispata morphotype clarki.</title>
        <authorList>
            <person name="Eastman K.E."/>
            <person name="Pendleton A.L."/>
            <person name="Shaikh M.A."/>
            <person name="Suttiyut T."/>
            <person name="Ogas R."/>
            <person name="Tomko P."/>
            <person name="Gavelis G."/>
            <person name="Widhalm J.R."/>
            <person name="Wisecaver J.H."/>
        </authorList>
    </citation>
    <scope>NUCLEOTIDE SEQUENCE</scope>
    <source>
        <strain evidence="2">ECLA1</strain>
    </source>
</reference>
<evidence type="ECO:0000313" key="2">
    <source>
        <dbReference type="EMBL" id="KAK3791461.1"/>
    </source>
</evidence>
<dbReference type="AlphaFoldDB" id="A0AAE1E235"/>
<keyword evidence="3" id="KW-1185">Reference proteome</keyword>
<feature type="region of interest" description="Disordered" evidence="1">
    <location>
        <begin position="139"/>
        <end position="242"/>
    </location>
</feature>
<feature type="compositionally biased region" description="Pro residues" evidence="1">
    <location>
        <begin position="173"/>
        <end position="183"/>
    </location>
</feature>
<evidence type="ECO:0000313" key="3">
    <source>
        <dbReference type="Proteomes" id="UP001283361"/>
    </source>
</evidence>
<feature type="compositionally biased region" description="Basic and acidic residues" evidence="1">
    <location>
        <begin position="233"/>
        <end position="242"/>
    </location>
</feature>
<accession>A0AAE1E235</accession>
<evidence type="ECO:0000256" key="1">
    <source>
        <dbReference type="SAM" id="MobiDB-lite"/>
    </source>
</evidence>
<proteinExistence type="predicted"/>
<gene>
    <name evidence="2" type="ORF">RRG08_046613</name>
</gene>
<sequence length="242" mass="27351">MSHPRVSQIARQGHLTIRCNVHIWKANQSLFVPHKTWQETSAKREEALRNRHTKDAERLSAHTRILPPLTVGDCIRIQNQTGPFPMKWDKTGIVIEVCRFDQYFIRVDGSGRIKLRNRKFLHLYHPVIDRVPVATLHKSTTTVAKSKHSAPATPKMASNSEDQKPTPETEQPETPPLEEPPNNSPTDETIVPPEQPDILMAPAGDTEETSPLKTAHLPHSLRALQPHNKPGMKKMDLRGAQE</sequence>
<comment type="caution">
    <text evidence="2">The sequence shown here is derived from an EMBL/GenBank/DDBJ whole genome shotgun (WGS) entry which is preliminary data.</text>
</comment>
<name>A0AAE1E235_9GAST</name>
<dbReference type="EMBL" id="JAWDGP010001472">
    <property type="protein sequence ID" value="KAK3791461.1"/>
    <property type="molecule type" value="Genomic_DNA"/>
</dbReference>